<evidence type="ECO:0000256" key="6">
    <source>
        <dbReference type="PIRSR" id="PIRSR602401-1"/>
    </source>
</evidence>
<evidence type="ECO:0000256" key="1">
    <source>
        <dbReference type="ARBA" id="ARBA00001971"/>
    </source>
</evidence>
<accession>A0A9P6IAF4</accession>
<dbReference type="InterPro" id="IPR001128">
    <property type="entry name" value="Cyt_P450"/>
</dbReference>
<keyword evidence="8" id="KW-1133">Transmembrane helix</keyword>
<evidence type="ECO:0000313" key="9">
    <source>
        <dbReference type="EMBL" id="KAF9878737.1"/>
    </source>
</evidence>
<dbReference type="GO" id="GO:0005506">
    <property type="term" value="F:iron ion binding"/>
    <property type="evidence" value="ECO:0007669"/>
    <property type="project" value="InterPro"/>
</dbReference>
<organism evidence="9 10">
    <name type="scientific">Colletotrichum karsti</name>
    <dbReference type="NCBI Taxonomy" id="1095194"/>
    <lineage>
        <taxon>Eukaryota</taxon>
        <taxon>Fungi</taxon>
        <taxon>Dikarya</taxon>
        <taxon>Ascomycota</taxon>
        <taxon>Pezizomycotina</taxon>
        <taxon>Sordariomycetes</taxon>
        <taxon>Hypocreomycetidae</taxon>
        <taxon>Glomerellales</taxon>
        <taxon>Glomerellaceae</taxon>
        <taxon>Colletotrichum</taxon>
        <taxon>Colletotrichum boninense species complex</taxon>
    </lineage>
</organism>
<dbReference type="AlphaFoldDB" id="A0A9P6IAF4"/>
<dbReference type="InterPro" id="IPR017972">
    <property type="entry name" value="Cyt_P450_CS"/>
</dbReference>
<evidence type="ECO:0000256" key="7">
    <source>
        <dbReference type="RuleBase" id="RU000461"/>
    </source>
</evidence>
<sequence length="611" mass="67747">METQNFSHLATSSAGRGLEIMAIAMAMAAGVYVLYRHLLPKPIPGVPYNPEAVTSILGDLPGLIRENQTGGSGLEWMIAQAKRHPGPLCQIFIQPLGKSFLVLADFCEAQDIFLRRAGEWDRSDWSIEILGGAVPSHHINMKTGPEWKAHRRLLQDLMTPSFLHTVAAPNIYRSVCNLVELWDFKSRESNGRPFTALDDIYDAAMDAVLEFSFGSAFPHRAIHPQLEAARNADLKALRGLLKAVGEDEPVEFPRAAAHETIQATYQTSKAIGEVYDFPRPRFGWYLKKFQPSETAAARVRHAYIKDQIDKGVERLLGRSKNGSDEDEWIKSAVDLMLSRETKFAAKEGRDPIYWSSTMRDEVLGFVIAGHDTTSTTILWGLKFLTASPEVQDKLRAALRAVHAGAVEESRAPSPYEITHNTVAYLDAVVEEILRLAGTIPVIERQCNRDTTLLGRFVPKGTTVLFLGVGPTITEVGQPVDDKLRSESSQKSVRERGVRGWNPEDIGEFRPERWLTSIDGEDVFDGTAGPTLPFGNGLRGCFGRRLAYVEMKIIFTMLVWHFELLQTPEKLSGNVAVDELTPSFALGNFLYISLASPQARYISPPAAATAET</sequence>
<keyword evidence="8" id="KW-0472">Membrane</keyword>
<evidence type="ECO:0000256" key="8">
    <source>
        <dbReference type="SAM" id="Phobius"/>
    </source>
</evidence>
<dbReference type="Proteomes" id="UP000781932">
    <property type="component" value="Unassembled WGS sequence"/>
</dbReference>
<name>A0A9P6IAF4_9PEZI</name>
<dbReference type="PRINTS" id="PR00463">
    <property type="entry name" value="EP450I"/>
</dbReference>
<dbReference type="GeneID" id="62159430"/>
<dbReference type="GO" id="GO:0004497">
    <property type="term" value="F:monooxygenase activity"/>
    <property type="evidence" value="ECO:0007669"/>
    <property type="project" value="UniProtKB-KW"/>
</dbReference>
<dbReference type="GO" id="GO:0016705">
    <property type="term" value="F:oxidoreductase activity, acting on paired donors, with incorporation or reduction of molecular oxygen"/>
    <property type="evidence" value="ECO:0007669"/>
    <property type="project" value="InterPro"/>
</dbReference>
<protein>
    <submittedName>
        <fullName evidence="9">Cytochrome P450</fullName>
    </submittedName>
</protein>
<dbReference type="OrthoDB" id="1470350at2759"/>
<reference evidence="9" key="2">
    <citation type="submission" date="2020-11" db="EMBL/GenBank/DDBJ databases">
        <title>Whole genome sequencing of Colletotrichum sp.</title>
        <authorList>
            <person name="Li H."/>
        </authorList>
    </citation>
    <scope>NUCLEOTIDE SEQUENCE</scope>
    <source>
        <strain evidence="9">CkLH20</strain>
    </source>
</reference>
<dbReference type="EMBL" id="JAATWM020000009">
    <property type="protein sequence ID" value="KAF9878737.1"/>
    <property type="molecule type" value="Genomic_DNA"/>
</dbReference>
<reference evidence="9" key="1">
    <citation type="submission" date="2020-03" db="EMBL/GenBank/DDBJ databases">
        <authorList>
            <person name="He L."/>
        </authorList>
    </citation>
    <scope>NUCLEOTIDE SEQUENCE</scope>
    <source>
        <strain evidence="9">CkLH20</strain>
    </source>
</reference>
<keyword evidence="3 6" id="KW-0349">Heme</keyword>
<dbReference type="PANTHER" id="PTHR24305:SF232">
    <property type="entry name" value="P450, PUTATIVE (EUROFUNG)-RELATED"/>
    <property type="match status" value="1"/>
</dbReference>
<evidence type="ECO:0000256" key="3">
    <source>
        <dbReference type="ARBA" id="ARBA00022617"/>
    </source>
</evidence>
<dbReference type="Gene3D" id="1.10.630.10">
    <property type="entry name" value="Cytochrome P450"/>
    <property type="match status" value="1"/>
</dbReference>
<keyword evidence="7" id="KW-0560">Oxidoreductase</keyword>
<keyword evidence="4 6" id="KW-0479">Metal-binding</keyword>
<dbReference type="RefSeq" id="XP_038748198.1">
    <property type="nucleotide sequence ID" value="XM_038886356.1"/>
</dbReference>
<dbReference type="SUPFAM" id="SSF48264">
    <property type="entry name" value="Cytochrome P450"/>
    <property type="match status" value="1"/>
</dbReference>
<evidence type="ECO:0000313" key="10">
    <source>
        <dbReference type="Proteomes" id="UP000781932"/>
    </source>
</evidence>
<feature type="transmembrane region" description="Helical" evidence="8">
    <location>
        <begin position="20"/>
        <end position="39"/>
    </location>
</feature>
<dbReference type="GO" id="GO:0020037">
    <property type="term" value="F:heme binding"/>
    <property type="evidence" value="ECO:0007669"/>
    <property type="project" value="InterPro"/>
</dbReference>
<evidence type="ECO:0000256" key="4">
    <source>
        <dbReference type="ARBA" id="ARBA00022723"/>
    </source>
</evidence>
<comment type="cofactor">
    <cofactor evidence="1 6">
        <name>heme</name>
        <dbReference type="ChEBI" id="CHEBI:30413"/>
    </cofactor>
</comment>
<keyword evidence="5 6" id="KW-0408">Iron</keyword>
<dbReference type="PROSITE" id="PS00086">
    <property type="entry name" value="CYTOCHROME_P450"/>
    <property type="match status" value="1"/>
</dbReference>
<evidence type="ECO:0000256" key="5">
    <source>
        <dbReference type="ARBA" id="ARBA00023004"/>
    </source>
</evidence>
<evidence type="ECO:0000256" key="2">
    <source>
        <dbReference type="ARBA" id="ARBA00010617"/>
    </source>
</evidence>
<keyword evidence="10" id="KW-1185">Reference proteome</keyword>
<dbReference type="PANTHER" id="PTHR24305">
    <property type="entry name" value="CYTOCHROME P450"/>
    <property type="match status" value="1"/>
</dbReference>
<comment type="similarity">
    <text evidence="2 7">Belongs to the cytochrome P450 family.</text>
</comment>
<dbReference type="PRINTS" id="PR00385">
    <property type="entry name" value="P450"/>
</dbReference>
<feature type="binding site" description="axial binding residue" evidence="6">
    <location>
        <position position="540"/>
    </location>
    <ligand>
        <name>heme</name>
        <dbReference type="ChEBI" id="CHEBI:30413"/>
    </ligand>
    <ligandPart>
        <name>Fe</name>
        <dbReference type="ChEBI" id="CHEBI:18248"/>
    </ligandPart>
</feature>
<dbReference type="Pfam" id="PF00067">
    <property type="entry name" value="p450"/>
    <property type="match status" value="2"/>
</dbReference>
<dbReference type="InterPro" id="IPR036396">
    <property type="entry name" value="Cyt_P450_sf"/>
</dbReference>
<comment type="caution">
    <text evidence="9">The sequence shown here is derived from an EMBL/GenBank/DDBJ whole genome shotgun (WGS) entry which is preliminary data.</text>
</comment>
<keyword evidence="7" id="KW-0503">Monooxygenase</keyword>
<dbReference type="InterPro" id="IPR050121">
    <property type="entry name" value="Cytochrome_P450_monoxygenase"/>
</dbReference>
<keyword evidence="8" id="KW-0812">Transmembrane</keyword>
<dbReference type="InterPro" id="IPR002401">
    <property type="entry name" value="Cyt_P450_E_grp-I"/>
</dbReference>
<proteinExistence type="inferred from homology"/>
<gene>
    <name evidence="9" type="ORF">CkaCkLH20_03637</name>
</gene>